<dbReference type="Pfam" id="PF11964">
    <property type="entry name" value="SpoIIAA-like"/>
    <property type="match status" value="1"/>
</dbReference>
<comment type="caution">
    <text evidence="1">The sequence shown here is derived from an EMBL/GenBank/DDBJ whole genome shotgun (WGS) entry which is preliminary data.</text>
</comment>
<dbReference type="RefSeq" id="WP_184221900.1">
    <property type="nucleotide sequence ID" value="NZ_JACHIP010000008.1"/>
</dbReference>
<evidence type="ECO:0000313" key="1">
    <source>
        <dbReference type="EMBL" id="MBB5059932.1"/>
    </source>
</evidence>
<dbReference type="EMBL" id="JACHIP010000008">
    <property type="protein sequence ID" value="MBB5059932.1"/>
    <property type="molecule type" value="Genomic_DNA"/>
</dbReference>
<dbReference type="AlphaFoldDB" id="A0A7W7ZHD4"/>
<dbReference type="Gene3D" id="3.40.50.10600">
    <property type="entry name" value="SpoIIaa-like domains"/>
    <property type="match status" value="1"/>
</dbReference>
<name>A0A7W7ZHD4_9BACT</name>
<keyword evidence="2" id="KW-1185">Reference proteome</keyword>
<protein>
    <recommendedName>
        <fullName evidence="3">SpoIIAA-like protein</fullName>
    </recommendedName>
</protein>
<proteinExistence type="predicted"/>
<dbReference type="Proteomes" id="UP000540989">
    <property type="component" value="Unassembled WGS sequence"/>
</dbReference>
<dbReference type="SUPFAM" id="SSF52091">
    <property type="entry name" value="SpoIIaa-like"/>
    <property type="match status" value="1"/>
</dbReference>
<dbReference type="InterPro" id="IPR036513">
    <property type="entry name" value="STAS_dom_sf"/>
</dbReference>
<sequence length="150" mass="17148">MIEHLQESRGPAFGFAVRGKLTAEDTTGLLAKLDTMIGDYKKPIGVLADLTRMEGADWTARWNEMRFLERHTSQIARLAIVGAYNWEEIASMVLVATAALQAQTRYYQSSELSHAWHWVKMLKHDEETPVRIMYPGHGLFQDYTPEYMGI</sequence>
<reference evidence="1 2" key="1">
    <citation type="submission" date="2020-08" db="EMBL/GenBank/DDBJ databases">
        <title>Genomic Encyclopedia of Type Strains, Phase IV (KMG-V): Genome sequencing to study the core and pangenomes of soil and plant-associated prokaryotes.</title>
        <authorList>
            <person name="Whitman W."/>
        </authorList>
    </citation>
    <scope>NUCLEOTIDE SEQUENCE [LARGE SCALE GENOMIC DNA]</scope>
    <source>
        <strain evidence="1 2">M8UP14</strain>
    </source>
</reference>
<evidence type="ECO:0000313" key="2">
    <source>
        <dbReference type="Proteomes" id="UP000540989"/>
    </source>
</evidence>
<evidence type="ECO:0008006" key="3">
    <source>
        <dbReference type="Google" id="ProtNLM"/>
    </source>
</evidence>
<gene>
    <name evidence="1" type="ORF">HDF16_004666</name>
</gene>
<dbReference type="InterPro" id="IPR038396">
    <property type="entry name" value="SpoIIAA-like_sf"/>
</dbReference>
<accession>A0A7W7ZHD4</accession>
<dbReference type="InterPro" id="IPR021866">
    <property type="entry name" value="SpoIIAA-like"/>
</dbReference>
<organism evidence="1 2">
    <name type="scientific">Granulicella aggregans</name>
    <dbReference type="NCBI Taxonomy" id="474949"/>
    <lineage>
        <taxon>Bacteria</taxon>
        <taxon>Pseudomonadati</taxon>
        <taxon>Acidobacteriota</taxon>
        <taxon>Terriglobia</taxon>
        <taxon>Terriglobales</taxon>
        <taxon>Acidobacteriaceae</taxon>
        <taxon>Granulicella</taxon>
    </lineage>
</organism>